<feature type="transmembrane region" description="Helical" evidence="7">
    <location>
        <begin position="55"/>
        <end position="76"/>
    </location>
</feature>
<name>A0A5C8USA3_9MICO</name>
<evidence type="ECO:0000256" key="6">
    <source>
        <dbReference type="ARBA" id="ARBA00023136"/>
    </source>
</evidence>
<comment type="similarity">
    <text evidence="2 7">Belongs to the DedA family.</text>
</comment>
<evidence type="ECO:0000256" key="2">
    <source>
        <dbReference type="ARBA" id="ARBA00010792"/>
    </source>
</evidence>
<keyword evidence="5 7" id="KW-1133">Transmembrane helix</keyword>
<dbReference type="EMBL" id="VRMG01000005">
    <property type="protein sequence ID" value="TXN31117.1"/>
    <property type="molecule type" value="Genomic_DNA"/>
</dbReference>
<evidence type="ECO:0000256" key="7">
    <source>
        <dbReference type="RuleBase" id="RU367016"/>
    </source>
</evidence>
<protein>
    <recommendedName>
        <fullName evidence="8">VTT domain-containing protein</fullName>
    </recommendedName>
</protein>
<sequence length="211" mass="21780">MADVADLIYAVARSPWALFALVGLLVIDGFFPLVPGETMVVTLAALGASGHGPEPVAVLVVATAATMVGDGIAFLIGRSIHPARRVWMRGSKAQTALLWASGRIERNPGTILVGAKFLPFVRVAVTMTAGASGLPAWRYLVFSLLSATIYTAYHVGVAVAAGELFIADPFVGLAASIAFGILSATAIGGIHGMVTRAQRSRAAASVEHGDL</sequence>
<evidence type="ECO:0000256" key="4">
    <source>
        <dbReference type="ARBA" id="ARBA00022692"/>
    </source>
</evidence>
<keyword evidence="10" id="KW-1185">Reference proteome</keyword>
<dbReference type="GO" id="GO:0005886">
    <property type="term" value="C:plasma membrane"/>
    <property type="evidence" value="ECO:0007669"/>
    <property type="project" value="UniProtKB-SubCell"/>
</dbReference>
<dbReference type="AlphaFoldDB" id="A0A5C8USA3"/>
<dbReference type="Proteomes" id="UP000321379">
    <property type="component" value="Unassembled WGS sequence"/>
</dbReference>
<evidence type="ECO:0000259" key="8">
    <source>
        <dbReference type="Pfam" id="PF09335"/>
    </source>
</evidence>
<comment type="caution">
    <text evidence="9">The sequence shown here is derived from an EMBL/GenBank/DDBJ whole genome shotgun (WGS) entry which is preliminary data.</text>
</comment>
<evidence type="ECO:0000313" key="9">
    <source>
        <dbReference type="EMBL" id="TXN31117.1"/>
    </source>
</evidence>
<keyword evidence="3 7" id="KW-1003">Cell membrane</keyword>
<dbReference type="RefSeq" id="WP_147782703.1">
    <property type="nucleotide sequence ID" value="NZ_VRMG01000005.1"/>
</dbReference>
<evidence type="ECO:0000256" key="1">
    <source>
        <dbReference type="ARBA" id="ARBA00004651"/>
    </source>
</evidence>
<reference evidence="9 10" key="1">
    <citation type="submission" date="2019-08" db="EMBL/GenBank/DDBJ databases">
        <title>Bacterial whole genome sequence for Glaciihabitans sp. CHu50b-6-2.</title>
        <authorList>
            <person name="Jin L."/>
        </authorList>
    </citation>
    <scope>NUCLEOTIDE SEQUENCE [LARGE SCALE GENOMIC DNA]</scope>
    <source>
        <strain evidence="9 10">CHu50b-6-2</strain>
    </source>
</reference>
<dbReference type="InterPro" id="IPR032816">
    <property type="entry name" value="VTT_dom"/>
</dbReference>
<proteinExistence type="inferred from homology"/>
<keyword evidence="6 7" id="KW-0472">Membrane</keyword>
<feature type="transmembrane region" description="Helical" evidence="7">
    <location>
        <begin position="173"/>
        <end position="194"/>
    </location>
</feature>
<gene>
    <name evidence="9" type="ORF">FVP33_05880</name>
</gene>
<evidence type="ECO:0000256" key="3">
    <source>
        <dbReference type="ARBA" id="ARBA00022475"/>
    </source>
</evidence>
<feature type="transmembrane region" description="Helical" evidence="7">
    <location>
        <begin position="16"/>
        <end position="35"/>
    </location>
</feature>
<feature type="domain" description="VTT" evidence="8">
    <location>
        <begin position="34"/>
        <end position="154"/>
    </location>
</feature>
<dbReference type="Pfam" id="PF09335">
    <property type="entry name" value="VTT_dom"/>
    <property type="match status" value="1"/>
</dbReference>
<dbReference type="PANTHER" id="PTHR30353">
    <property type="entry name" value="INNER MEMBRANE PROTEIN DEDA-RELATED"/>
    <property type="match status" value="1"/>
</dbReference>
<evidence type="ECO:0000313" key="10">
    <source>
        <dbReference type="Proteomes" id="UP000321379"/>
    </source>
</evidence>
<dbReference type="InterPro" id="IPR032818">
    <property type="entry name" value="DedA-like"/>
</dbReference>
<feature type="transmembrane region" description="Helical" evidence="7">
    <location>
        <begin position="139"/>
        <end position="161"/>
    </location>
</feature>
<accession>A0A5C8USA3</accession>
<evidence type="ECO:0000256" key="5">
    <source>
        <dbReference type="ARBA" id="ARBA00022989"/>
    </source>
</evidence>
<keyword evidence="4 7" id="KW-0812">Transmembrane</keyword>
<dbReference type="PANTHER" id="PTHR30353:SF0">
    <property type="entry name" value="TRANSMEMBRANE PROTEIN"/>
    <property type="match status" value="1"/>
</dbReference>
<organism evidence="9 10">
    <name type="scientific">Lacisediminihabitans profunda</name>
    <dbReference type="NCBI Taxonomy" id="2594790"/>
    <lineage>
        <taxon>Bacteria</taxon>
        <taxon>Bacillati</taxon>
        <taxon>Actinomycetota</taxon>
        <taxon>Actinomycetes</taxon>
        <taxon>Micrococcales</taxon>
        <taxon>Microbacteriaceae</taxon>
        <taxon>Lacisediminihabitans</taxon>
    </lineage>
</organism>
<comment type="subcellular location">
    <subcellularLocation>
        <location evidence="1 7">Cell membrane</location>
        <topology evidence="1 7">Multi-pass membrane protein</topology>
    </subcellularLocation>
</comment>